<feature type="signal peptide" evidence="1">
    <location>
        <begin position="1"/>
        <end position="18"/>
    </location>
</feature>
<gene>
    <name evidence="2" type="ORF">AVEN_167534_1</name>
</gene>
<feature type="chain" id="PRO_5021322107" evidence="1">
    <location>
        <begin position="19"/>
        <end position="121"/>
    </location>
</feature>
<keyword evidence="1" id="KW-0732">Signal</keyword>
<dbReference type="Proteomes" id="UP000499080">
    <property type="component" value="Unassembled WGS sequence"/>
</dbReference>
<keyword evidence="3" id="KW-1185">Reference proteome</keyword>
<proteinExistence type="predicted"/>
<comment type="caution">
    <text evidence="2">The sequence shown here is derived from an EMBL/GenBank/DDBJ whole genome shotgun (WGS) entry which is preliminary data.</text>
</comment>
<accession>A0A4Y2NZS2</accession>
<organism evidence="2 3">
    <name type="scientific">Araneus ventricosus</name>
    <name type="common">Orbweaver spider</name>
    <name type="synonym">Epeira ventricosa</name>
    <dbReference type="NCBI Taxonomy" id="182803"/>
    <lineage>
        <taxon>Eukaryota</taxon>
        <taxon>Metazoa</taxon>
        <taxon>Ecdysozoa</taxon>
        <taxon>Arthropoda</taxon>
        <taxon>Chelicerata</taxon>
        <taxon>Arachnida</taxon>
        <taxon>Araneae</taxon>
        <taxon>Araneomorphae</taxon>
        <taxon>Entelegynae</taxon>
        <taxon>Araneoidea</taxon>
        <taxon>Araneidae</taxon>
        <taxon>Araneus</taxon>
    </lineage>
</organism>
<evidence type="ECO:0000313" key="2">
    <source>
        <dbReference type="EMBL" id="GBN43286.1"/>
    </source>
</evidence>
<evidence type="ECO:0000256" key="1">
    <source>
        <dbReference type="SAM" id="SignalP"/>
    </source>
</evidence>
<name>A0A4Y2NZS2_ARAVE</name>
<reference evidence="2 3" key="1">
    <citation type="journal article" date="2019" name="Sci. Rep.">
        <title>Orb-weaving spider Araneus ventricosus genome elucidates the spidroin gene catalogue.</title>
        <authorList>
            <person name="Kono N."/>
            <person name="Nakamura H."/>
            <person name="Ohtoshi R."/>
            <person name="Moran D.A.P."/>
            <person name="Shinohara A."/>
            <person name="Yoshida Y."/>
            <person name="Fujiwara M."/>
            <person name="Mori M."/>
            <person name="Tomita M."/>
            <person name="Arakawa K."/>
        </authorList>
    </citation>
    <scope>NUCLEOTIDE SEQUENCE [LARGE SCALE GENOMIC DNA]</scope>
</reference>
<dbReference type="AlphaFoldDB" id="A0A4Y2NZS2"/>
<dbReference type="EMBL" id="BGPR01009949">
    <property type="protein sequence ID" value="GBN43286.1"/>
    <property type="molecule type" value="Genomic_DNA"/>
</dbReference>
<evidence type="ECO:0000313" key="3">
    <source>
        <dbReference type="Proteomes" id="UP000499080"/>
    </source>
</evidence>
<protein>
    <submittedName>
        <fullName evidence="2">Uncharacterized protein</fullName>
    </submittedName>
</protein>
<sequence>MLCFQLSASLPIAWNVATLTIHALTEAACRLIRCLFVNSCVFPWDINGLKFSSDYIDYPRSEPDIIIAINTNSSLQCASLIHQGSHLLDFNLPSPFLHQKSRSHKSRRAIFPVESTHHTGY</sequence>